<feature type="domain" description="Fungal-type protein kinase" evidence="1">
    <location>
        <begin position="21"/>
        <end position="156"/>
    </location>
</feature>
<gene>
    <name evidence="2" type="ORF">BGT96224V316_LOCUS7873</name>
</gene>
<dbReference type="EMBL" id="LR026993">
    <property type="protein sequence ID" value="VDB94747.1"/>
    <property type="molecule type" value="Genomic_DNA"/>
</dbReference>
<dbReference type="PANTHER" id="PTHR38248:SF2">
    <property type="entry name" value="FUNK1 11"/>
    <property type="match status" value="1"/>
</dbReference>
<keyword evidence="3" id="KW-1185">Reference proteome</keyword>
<dbReference type="PANTHER" id="PTHR38248">
    <property type="entry name" value="FUNK1 6"/>
    <property type="match status" value="1"/>
</dbReference>
<proteinExistence type="predicted"/>
<dbReference type="SUPFAM" id="SSF56112">
    <property type="entry name" value="Protein kinase-like (PK-like)"/>
    <property type="match status" value="1"/>
</dbReference>
<dbReference type="Pfam" id="PF17667">
    <property type="entry name" value="Pkinase_fungal"/>
    <property type="match status" value="1"/>
</dbReference>
<dbReference type="InterPro" id="IPR040976">
    <property type="entry name" value="Pkinase_fungal"/>
</dbReference>
<dbReference type="Gene3D" id="1.10.510.10">
    <property type="entry name" value="Transferase(Phosphotransferase) domain 1"/>
    <property type="match status" value="1"/>
</dbReference>
<organism evidence="2 3">
    <name type="scientific">Blumeria graminis f. sp. tritici</name>
    <dbReference type="NCBI Taxonomy" id="62690"/>
    <lineage>
        <taxon>Eukaryota</taxon>
        <taxon>Fungi</taxon>
        <taxon>Dikarya</taxon>
        <taxon>Ascomycota</taxon>
        <taxon>Pezizomycotina</taxon>
        <taxon>Leotiomycetes</taxon>
        <taxon>Erysiphales</taxon>
        <taxon>Erysiphaceae</taxon>
        <taxon>Blumeria</taxon>
    </lineage>
</organism>
<accession>A0A9X9MPC0</accession>
<reference evidence="2 3" key="1">
    <citation type="submission" date="2018-08" db="EMBL/GenBank/DDBJ databases">
        <authorList>
            <person name="Muller C M."/>
        </authorList>
    </citation>
    <scope>NUCLEOTIDE SEQUENCE [LARGE SCALE GENOMIC DNA]</scope>
</reference>
<evidence type="ECO:0000313" key="3">
    <source>
        <dbReference type="Proteomes" id="UP000324639"/>
    </source>
</evidence>
<protein>
    <submittedName>
        <fullName evidence="2">Bgt-51894</fullName>
    </submittedName>
</protein>
<name>A0A9X9MPC0_BLUGR</name>
<evidence type="ECO:0000313" key="2">
    <source>
        <dbReference type="EMBL" id="VDB94747.1"/>
    </source>
</evidence>
<sequence>MRVWGRSLSTGSESASLDRKEYYTKRGLTVAKLSPFGRLLQSCRSARKFLVGIRDAILAHRRLRDQARLLNGDASEGNIILSRPNKEGVTEGILIDLDMSSLIESSRKMYEVIAVTGTMKYMALELLLNIRENKFTQPQNYRHDLESFFYILVVGCMCYGRDSKVEPTHLEQWLTEPARSNYESELSHIIQHFDIMILGYFPPAFDGAKKLASNLHKTLFGQNINQFGIDESFDDLYNPIISAFNETIDEIVGKNTIEFTDICPR</sequence>
<dbReference type="InterPro" id="IPR011009">
    <property type="entry name" value="Kinase-like_dom_sf"/>
</dbReference>
<evidence type="ECO:0000259" key="1">
    <source>
        <dbReference type="Pfam" id="PF17667"/>
    </source>
</evidence>
<dbReference type="AlphaFoldDB" id="A0A9X9MPC0"/>
<dbReference type="Proteomes" id="UP000324639">
    <property type="component" value="Chromosome Bgt_-10"/>
</dbReference>